<reference evidence="1" key="1">
    <citation type="submission" date="2021-01" db="EMBL/GenBank/DDBJ databases">
        <authorList>
            <person name="Corre E."/>
            <person name="Pelletier E."/>
            <person name="Niang G."/>
            <person name="Scheremetjew M."/>
            <person name="Finn R."/>
            <person name="Kale V."/>
            <person name="Holt S."/>
            <person name="Cochrane G."/>
            <person name="Meng A."/>
            <person name="Brown T."/>
            <person name="Cohen L."/>
        </authorList>
    </citation>
    <scope>NUCLEOTIDE SEQUENCE</scope>
    <source>
        <strain evidence="1">Pbaha01</strain>
    </source>
</reference>
<gene>
    <name evidence="1" type="ORF">PBAH0796_LOCUS10345</name>
</gene>
<dbReference type="EMBL" id="HBEG01017180">
    <property type="protein sequence ID" value="CAD8354978.1"/>
    <property type="molecule type" value="Transcribed_RNA"/>
</dbReference>
<sequence length="377" mass="42402">MFRSGLEQKCPGLKLACVPHLGHFNDGLDYKLARTLAAVRFMKDPHEKIPVEGFDLLMRRDNVMDIEVYLALYDMQDLRDWLYKTGRSYFVNLLFHAWVFPQLAYRGEAETLVEAAIFEGSGVFAVTDSPEGVTRSLRSFSQRVWVRDKVYMCMGPDSVRCRVDRHRLVCTVWSLCVPAGEERAVVTKHVLLNETRTHISRELGVACTELSDASVGNVLQHLQRLLQAVQNASHRLSKLMARCEGAFEGIFLDGGGNGQTRHQGATEPTEVWEEQLALLDRSVNDGITSAERPAPLLSELIRLRVYEELGRRRRKGKIPFDDQETIDMGAKAFITPSGSTGSERAQVVHIALIECIHDLERFAESNAEMLAVEGVTL</sequence>
<organism evidence="1">
    <name type="scientific">Pyrodinium bahamense</name>
    <dbReference type="NCBI Taxonomy" id="73915"/>
    <lineage>
        <taxon>Eukaryota</taxon>
        <taxon>Sar</taxon>
        <taxon>Alveolata</taxon>
        <taxon>Dinophyceae</taxon>
        <taxon>Gonyaulacales</taxon>
        <taxon>Pyrocystaceae</taxon>
        <taxon>Pyrodinium</taxon>
    </lineage>
</organism>
<dbReference type="AlphaFoldDB" id="A0A7S0A6W0"/>
<name>A0A7S0A6W0_9DINO</name>
<accession>A0A7S0A6W0</accession>
<proteinExistence type="predicted"/>
<protein>
    <submittedName>
        <fullName evidence="1">Uncharacterized protein</fullName>
    </submittedName>
</protein>
<evidence type="ECO:0000313" key="1">
    <source>
        <dbReference type="EMBL" id="CAD8354978.1"/>
    </source>
</evidence>